<dbReference type="Gene3D" id="3.30.565.10">
    <property type="entry name" value="Histidine kinase-like ATPase, C-terminal domain"/>
    <property type="match status" value="1"/>
</dbReference>
<dbReference type="InterPro" id="IPR011110">
    <property type="entry name" value="Reg_prop"/>
</dbReference>
<evidence type="ECO:0000256" key="4">
    <source>
        <dbReference type="ARBA" id="ARBA00022475"/>
    </source>
</evidence>
<keyword evidence="6" id="KW-0808">Transferase</keyword>
<feature type="domain" description="Response regulatory" evidence="17">
    <location>
        <begin position="1284"/>
        <end position="1399"/>
    </location>
</feature>
<keyword evidence="7 15" id="KW-0812">Transmembrane</keyword>
<dbReference type="PANTHER" id="PTHR45339:SF1">
    <property type="entry name" value="HYBRID SIGNAL TRANSDUCTION HISTIDINE KINASE J"/>
    <property type="match status" value="1"/>
</dbReference>
<evidence type="ECO:0000256" key="2">
    <source>
        <dbReference type="ARBA" id="ARBA00004651"/>
    </source>
</evidence>
<keyword evidence="5 14" id="KW-0597">Phosphoprotein</keyword>
<dbReference type="InterPro" id="IPR004358">
    <property type="entry name" value="Sig_transdc_His_kin-like_C"/>
</dbReference>
<feature type="transmembrane region" description="Helical" evidence="15">
    <location>
        <begin position="838"/>
        <end position="858"/>
    </location>
</feature>
<evidence type="ECO:0000313" key="19">
    <source>
        <dbReference type="Proteomes" id="UP001155483"/>
    </source>
</evidence>
<evidence type="ECO:0000256" key="1">
    <source>
        <dbReference type="ARBA" id="ARBA00000085"/>
    </source>
</evidence>
<dbReference type="Pfam" id="PF00072">
    <property type="entry name" value="Response_reg"/>
    <property type="match status" value="2"/>
</dbReference>
<evidence type="ECO:0000256" key="10">
    <source>
        <dbReference type="ARBA" id="ARBA00022840"/>
    </source>
</evidence>
<dbReference type="Pfam" id="PF07495">
    <property type="entry name" value="Y_Y_Y"/>
    <property type="match status" value="1"/>
</dbReference>
<dbReference type="Proteomes" id="UP001155483">
    <property type="component" value="Unassembled WGS sequence"/>
</dbReference>
<evidence type="ECO:0000259" key="17">
    <source>
        <dbReference type="PROSITE" id="PS50110"/>
    </source>
</evidence>
<dbReference type="FunFam" id="1.10.287.130:FF:000003">
    <property type="entry name" value="Histidine kinase"/>
    <property type="match status" value="1"/>
</dbReference>
<dbReference type="PRINTS" id="PR00344">
    <property type="entry name" value="BCTRLSENSOR"/>
</dbReference>
<evidence type="ECO:0000313" key="18">
    <source>
        <dbReference type="EMBL" id="MCU7549642.1"/>
    </source>
</evidence>
<keyword evidence="4" id="KW-1003">Cell membrane</keyword>
<dbReference type="FunFam" id="3.30.565.10:FF:000010">
    <property type="entry name" value="Sensor histidine kinase RcsC"/>
    <property type="match status" value="1"/>
</dbReference>
<protein>
    <recommendedName>
        <fullName evidence="3">histidine kinase</fullName>
        <ecNumber evidence="3">2.7.13.3</ecNumber>
    </recommendedName>
</protein>
<organism evidence="18 19">
    <name type="scientific">Paraflavisolibacter caeni</name>
    <dbReference type="NCBI Taxonomy" id="2982496"/>
    <lineage>
        <taxon>Bacteria</taxon>
        <taxon>Pseudomonadati</taxon>
        <taxon>Bacteroidota</taxon>
        <taxon>Chitinophagia</taxon>
        <taxon>Chitinophagales</taxon>
        <taxon>Chitinophagaceae</taxon>
        <taxon>Paraflavisolibacter</taxon>
    </lineage>
</organism>
<keyword evidence="10" id="KW-0067">ATP-binding</keyword>
<accession>A0A9X2XVZ8</accession>
<evidence type="ECO:0000256" key="6">
    <source>
        <dbReference type="ARBA" id="ARBA00022679"/>
    </source>
</evidence>
<dbReference type="SMART" id="SM00388">
    <property type="entry name" value="HisKA"/>
    <property type="match status" value="1"/>
</dbReference>
<keyword evidence="8" id="KW-0547">Nucleotide-binding</keyword>
<dbReference type="SMART" id="SM00387">
    <property type="entry name" value="HATPase_c"/>
    <property type="match status" value="1"/>
</dbReference>
<evidence type="ECO:0000256" key="14">
    <source>
        <dbReference type="PROSITE-ProRule" id="PRU00169"/>
    </source>
</evidence>
<evidence type="ECO:0000256" key="8">
    <source>
        <dbReference type="ARBA" id="ARBA00022741"/>
    </source>
</evidence>
<dbReference type="InterPro" id="IPR001789">
    <property type="entry name" value="Sig_transdc_resp-reg_receiver"/>
</dbReference>
<dbReference type="PROSITE" id="PS50110">
    <property type="entry name" value="RESPONSE_REGULATORY"/>
    <property type="match status" value="2"/>
</dbReference>
<feature type="modified residue" description="4-aspartylphosphate" evidence="14">
    <location>
        <position position="1194"/>
    </location>
</feature>
<comment type="catalytic activity">
    <reaction evidence="1">
        <text>ATP + protein L-histidine = ADP + protein N-phospho-L-histidine.</text>
        <dbReference type="EC" id="2.7.13.3"/>
    </reaction>
</comment>
<dbReference type="Pfam" id="PF00512">
    <property type="entry name" value="HisKA"/>
    <property type="match status" value="1"/>
</dbReference>
<evidence type="ECO:0000256" key="15">
    <source>
        <dbReference type="SAM" id="Phobius"/>
    </source>
</evidence>
<dbReference type="SUPFAM" id="SSF63829">
    <property type="entry name" value="Calcium-dependent phosphotriesterase"/>
    <property type="match status" value="1"/>
</dbReference>
<keyword evidence="12" id="KW-0902">Two-component regulatory system</keyword>
<dbReference type="InterPro" id="IPR036097">
    <property type="entry name" value="HisK_dim/P_sf"/>
</dbReference>
<evidence type="ECO:0000256" key="13">
    <source>
        <dbReference type="ARBA" id="ARBA00023136"/>
    </source>
</evidence>
<keyword evidence="19" id="KW-1185">Reference proteome</keyword>
<feature type="domain" description="Response regulatory" evidence="17">
    <location>
        <begin position="1143"/>
        <end position="1257"/>
    </location>
</feature>
<keyword evidence="9" id="KW-0418">Kinase</keyword>
<dbReference type="Pfam" id="PF02518">
    <property type="entry name" value="HATPase_c"/>
    <property type="match status" value="1"/>
</dbReference>
<dbReference type="InterPro" id="IPR015943">
    <property type="entry name" value="WD40/YVTN_repeat-like_dom_sf"/>
</dbReference>
<dbReference type="CDD" id="cd17546">
    <property type="entry name" value="REC_hyHK_CKI1_RcsC-like"/>
    <property type="match status" value="1"/>
</dbReference>
<dbReference type="InterPro" id="IPR036890">
    <property type="entry name" value="HATPase_C_sf"/>
</dbReference>
<dbReference type="InterPro" id="IPR011047">
    <property type="entry name" value="Quinoprotein_ADH-like_sf"/>
</dbReference>
<dbReference type="CDD" id="cd00146">
    <property type="entry name" value="PKD"/>
    <property type="match status" value="1"/>
</dbReference>
<dbReference type="GO" id="GO:0005524">
    <property type="term" value="F:ATP binding"/>
    <property type="evidence" value="ECO:0007669"/>
    <property type="project" value="UniProtKB-KW"/>
</dbReference>
<dbReference type="CDD" id="cd00156">
    <property type="entry name" value="REC"/>
    <property type="match status" value="1"/>
</dbReference>
<feature type="domain" description="Histidine kinase" evidence="16">
    <location>
        <begin position="901"/>
        <end position="1123"/>
    </location>
</feature>
<gene>
    <name evidence="18" type="ORF">OCK74_10985</name>
</gene>
<keyword evidence="13 15" id="KW-0472">Membrane</keyword>
<evidence type="ECO:0000256" key="11">
    <source>
        <dbReference type="ARBA" id="ARBA00022989"/>
    </source>
</evidence>
<dbReference type="CDD" id="cd00082">
    <property type="entry name" value="HisKA"/>
    <property type="match status" value="1"/>
</dbReference>
<dbReference type="SUPFAM" id="SSF47384">
    <property type="entry name" value="Homodimeric domain of signal transducing histidine kinase"/>
    <property type="match status" value="1"/>
</dbReference>
<dbReference type="Gene3D" id="2.130.10.10">
    <property type="entry name" value="YVTN repeat-like/Quinoprotein amine dehydrogenase"/>
    <property type="match status" value="2"/>
</dbReference>
<dbReference type="Gene3D" id="3.40.50.2300">
    <property type="match status" value="2"/>
</dbReference>
<reference evidence="18" key="2">
    <citation type="submission" date="2023-04" db="EMBL/GenBank/DDBJ databases">
        <title>Paracnuella aquatica gen. nov., sp. nov., a member of the family Chitinophagaceae isolated from a hot spring.</title>
        <authorList>
            <person name="Wang C."/>
        </authorList>
    </citation>
    <scope>NUCLEOTIDE SEQUENCE</scope>
    <source>
        <strain evidence="18">LB-8</strain>
    </source>
</reference>
<dbReference type="InterPro" id="IPR011123">
    <property type="entry name" value="Y_Y_Y"/>
</dbReference>
<feature type="modified residue" description="4-aspartylphosphate" evidence="14">
    <location>
        <position position="1333"/>
    </location>
</feature>
<keyword evidence="11 15" id="KW-1133">Transmembrane helix</keyword>
<dbReference type="Gene3D" id="1.10.287.130">
    <property type="match status" value="1"/>
</dbReference>
<dbReference type="EMBL" id="JAOTIF010000006">
    <property type="protein sequence ID" value="MCU7549642.1"/>
    <property type="molecule type" value="Genomic_DNA"/>
</dbReference>
<dbReference type="RefSeq" id="WP_279297083.1">
    <property type="nucleotide sequence ID" value="NZ_JAOTIF010000006.1"/>
</dbReference>
<evidence type="ECO:0000259" key="16">
    <source>
        <dbReference type="PROSITE" id="PS50109"/>
    </source>
</evidence>
<evidence type="ECO:0000256" key="9">
    <source>
        <dbReference type="ARBA" id="ARBA00022777"/>
    </source>
</evidence>
<evidence type="ECO:0000256" key="3">
    <source>
        <dbReference type="ARBA" id="ARBA00012438"/>
    </source>
</evidence>
<dbReference type="GO" id="GO:0005886">
    <property type="term" value="C:plasma membrane"/>
    <property type="evidence" value="ECO:0007669"/>
    <property type="project" value="UniProtKB-SubCell"/>
</dbReference>
<dbReference type="CDD" id="cd16922">
    <property type="entry name" value="HATPase_EvgS-ArcB-TorS-like"/>
    <property type="match status" value="1"/>
</dbReference>
<sequence length="1408" mass="159246">MNLIHFLYSLAIYESKYTKLNKSKIDIICYKGIKNKLGRLAKYALALLLITLFSFCTEAQLYKPKFIRITTNEGLSQNHVSAILKDRYGFMWFATENGLDKYDGYQFISFKHDKNKPETISSNYVFDIIEDENSILWIGTARGLNKFNRTKETFTRYLNGQTNTFVIDIFIDSKKRMWLGTAEGLCLFNAQTGKGKWFQHNDEISNSLSNNFIFKIAEDNYGELWIATDSGFSRFNPETQNFINYRHDPANKKSIAGNRIKAVFKDSRGNIWAGTQGYGISMYNRNDNSFISFSHDPGNPNSIGYNDILSFVEGNDGKLWIGTENGGISVMDGKTNQFTTYKNEVSDHYSLSNNSVYSLYRDNTGNIWAGTWSGGVNFLPRFGDKFNLYRQIPNVTNSLSNNSILTVTGDKKGNLWIGTDGGGLNYFDRKTKQFTHYRNDPKNENSIKSDYVLSVVEIGNNMLALGYHRGGFDLFNLKTGSFSHHMPNEKDSNSIAASSVNVVYQDREGNFWLATWSGGLNLYNSKTKKITRYQHNPNDPKSICSNFVTAVYEDHDRNIWVGTVNGFDLFDSKNNRFIHHKNDPKNKRSISNNYVDAIYEDEKGNLWLGTQDGLNYFDKKTGIFTAYTEKDGLGSNIIKSILPDHKGNLWVGTYKGLSKFNIKAKSFRNYTISDGLQGNEFKAKSCYQAPDGEMFFGGAEGLNSFYPDSVKDNHIIPPVYITNLQIFNKPVHIDSHNSPLHSSINAIKEIVLSYKQSVFTIEFAALNYIIPSKNQYAYKLEGFDEDWNYVGNKRSATYTNLDAGTYFFRVKASNNDGIWNEKGATLKIIITPPIWGTWWFKVVVFVFVAGSALLIYYYRMRSINAQRHELERLVVERTEKLARKTEEAEQANRAKSMFLATMSHEIRTPMNGVIGMASLLSQTTLNSEQKMYADVIRSSGENLLGIINDILDFSKIESGKMELESEPFNLRCCIEEVLETFSVRAAEHNLDLVYIIQHDVPPYIVGDSLRLRQILFNLVGNAIKFTKQGEIFIDVSVPDRLENDHLRLNFNVKDTGIGIKDDKLEKLFKSFSQVDSSTTRKHGGTGLGLAICEKLVALMGGSIHVVSEYGKGSTFSFNILTMPVQEMSRDEDHPDLQVLAGKNILIIDDNNTVLASLQYELEPLNIKSTLSNSPKKALELFSRSSSSIDTVLIDLHIPEMNGIQLAQELQKINSSIPLLLLRTIKDKVSDQDVALFKCVLHKPIKLHLLQKCLIEALLNTRPAAIEKRTSDLLQGNFSKEFPLNILVAEDNPVNQMLIVTILKKLGYLPKVANSGSQALEMAVENPFDVILMDVQMPEMDGCEATRFIRKTASVQPKIIAMTANVAKEEKEECINAGMDDFISKPINLEELINKLQKWASKTENPLAN</sequence>
<dbReference type="FunFam" id="2.60.40.10:FF:000791">
    <property type="entry name" value="Two-component system sensor histidine kinase/response regulator"/>
    <property type="match status" value="1"/>
</dbReference>
<dbReference type="SUPFAM" id="SSF55874">
    <property type="entry name" value="ATPase domain of HSP90 chaperone/DNA topoisomerase II/histidine kinase"/>
    <property type="match status" value="1"/>
</dbReference>
<evidence type="ECO:0000256" key="12">
    <source>
        <dbReference type="ARBA" id="ARBA00023012"/>
    </source>
</evidence>
<dbReference type="InterPro" id="IPR013783">
    <property type="entry name" value="Ig-like_fold"/>
</dbReference>
<dbReference type="EC" id="2.7.13.3" evidence="3"/>
<dbReference type="InterPro" id="IPR005467">
    <property type="entry name" value="His_kinase_dom"/>
</dbReference>
<dbReference type="InterPro" id="IPR003661">
    <property type="entry name" value="HisK_dim/P_dom"/>
</dbReference>
<dbReference type="InterPro" id="IPR003594">
    <property type="entry name" value="HATPase_dom"/>
</dbReference>
<comment type="caution">
    <text evidence="18">The sequence shown here is derived from an EMBL/GenBank/DDBJ whole genome shotgun (WGS) entry which is preliminary data.</text>
</comment>
<evidence type="ECO:0000256" key="7">
    <source>
        <dbReference type="ARBA" id="ARBA00022692"/>
    </source>
</evidence>
<dbReference type="SUPFAM" id="SSF52172">
    <property type="entry name" value="CheY-like"/>
    <property type="match status" value="2"/>
</dbReference>
<evidence type="ECO:0000256" key="5">
    <source>
        <dbReference type="ARBA" id="ARBA00022553"/>
    </source>
</evidence>
<dbReference type="Gene3D" id="2.60.40.10">
    <property type="entry name" value="Immunoglobulins"/>
    <property type="match status" value="1"/>
</dbReference>
<dbReference type="GO" id="GO:0000155">
    <property type="term" value="F:phosphorelay sensor kinase activity"/>
    <property type="evidence" value="ECO:0007669"/>
    <property type="project" value="InterPro"/>
</dbReference>
<dbReference type="PANTHER" id="PTHR45339">
    <property type="entry name" value="HYBRID SIGNAL TRANSDUCTION HISTIDINE KINASE J"/>
    <property type="match status" value="1"/>
</dbReference>
<dbReference type="InterPro" id="IPR011006">
    <property type="entry name" value="CheY-like_superfamily"/>
</dbReference>
<reference evidence="18" key="1">
    <citation type="submission" date="2022-09" db="EMBL/GenBank/DDBJ databases">
        <authorList>
            <person name="Yuan C."/>
            <person name="Ke Z."/>
        </authorList>
    </citation>
    <scope>NUCLEOTIDE SEQUENCE</scope>
    <source>
        <strain evidence="18">LB-8</strain>
    </source>
</reference>
<name>A0A9X2XVZ8_9BACT</name>
<comment type="subcellular location">
    <subcellularLocation>
        <location evidence="2">Cell membrane</location>
        <topology evidence="2">Multi-pass membrane protein</topology>
    </subcellularLocation>
</comment>
<dbReference type="SUPFAM" id="SSF50998">
    <property type="entry name" value="Quinoprotein alcohol dehydrogenase-like"/>
    <property type="match status" value="1"/>
</dbReference>
<proteinExistence type="predicted"/>
<dbReference type="PROSITE" id="PS50109">
    <property type="entry name" value="HIS_KIN"/>
    <property type="match status" value="1"/>
</dbReference>
<dbReference type="Pfam" id="PF07494">
    <property type="entry name" value="Reg_prop"/>
    <property type="match status" value="10"/>
</dbReference>
<dbReference type="SMART" id="SM00448">
    <property type="entry name" value="REC"/>
    <property type="match status" value="2"/>
</dbReference>